<reference evidence="3" key="1">
    <citation type="submission" date="2018-06" db="EMBL/GenBank/DDBJ databases">
        <authorList>
            <person name="Zhirakovskaya E."/>
        </authorList>
    </citation>
    <scope>NUCLEOTIDE SEQUENCE</scope>
</reference>
<organism evidence="3">
    <name type="scientific">hydrothermal vent metagenome</name>
    <dbReference type="NCBI Taxonomy" id="652676"/>
    <lineage>
        <taxon>unclassified sequences</taxon>
        <taxon>metagenomes</taxon>
        <taxon>ecological metagenomes</taxon>
    </lineage>
</organism>
<dbReference type="Pfam" id="PF02559">
    <property type="entry name" value="CarD_TRCF_RID"/>
    <property type="match status" value="1"/>
</dbReference>
<dbReference type="InterPro" id="IPR003711">
    <property type="entry name" value="CarD-like/TRCF_RID"/>
</dbReference>
<dbReference type="GO" id="GO:0009303">
    <property type="term" value="P:rRNA transcription"/>
    <property type="evidence" value="ECO:0007669"/>
    <property type="project" value="TreeGrafter"/>
</dbReference>
<dbReference type="Gene3D" id="1.20.58.1290">
    <property type="entry name" value="CarD-like, C-terminal domain"/>
    <property type="match status" value="1"/>
</dbReference>
<dbReference type="AlphaFoldDB" id="A0A3B0SGY7"/>
<proteinExistence type="predicted"/>
<dbReference type="PANTHER" id="PTHR38447:SF1">
    <property type="entry name" value="RNA POLYMERASE-BINDING TRANSCRIPTION FACTOR CARD"/>
    <property type="match status" value="1"/>
</dbReference>
<feature type="domain" description="CarD-like/TRCF RNAP-interacting" evidence="2">
    <location>
        <begin position="184"/>
        <end position="294"/>
    </location>
</feature>
<dbReference type="SUPFAM" id="SSF141259">
    <property type="entry name" value="CarD-like"/>
    <property type="match status" value="1"/>
</dbReference>
<dbReference type="InterPro" id="IPR052531">
    <property type="entry name" value="CarD-like_regulator"/>
</dbReference>
<dbReference type="PRINTS" id="PR00624">
    <property type="entry name" value="HISTONEH5"/>
</dbReference>
<feature type="compositionally biased region" description="Basic residues" evidence="1">
    <location>
        <begin position="87"/>
        <end position="124"/>
    </location>
</feature>
<name>A0A3B0SGY7_9ZZZZ</name>
<feature type="compositionally biased region" description="Basic residues" evidence="1">
    <location>
        <begin position="132"/>
        <end position="148"/>
    </location>
</feature>
<dbReference type="GO" id="GO:0006334">
    <property type="term" value="P:nucleosome assembly"/>
    <property type="evidence" value="ECO:0007669"/>
    <property type="project" value="InterPro"/>
</dbReference>
<dbReference type="Pfam" id="PF21095">
    <property type="entry name" value="CarD_C"/>
    <property type="match status" value="1"/>
</dbReference>
<dbReference type="EMBL" id="UOEH01000441">
    <property type="protein sequence ID" value="VAW04608.1"/>
    <property type="molecule type" value="Genomic_DNA"/>
</dbReference>
<gene>
    <name evidence="3" type="ORF">MNBD_ALPHA05-1848</name>
</gene>
<dbReference type="GO" id="GO:0003677">
    <property type="term" value="F:DNA binding"/>
    <property type="evidence" value="ECO:0007669"/>
    <property type="project" value="InterPro"/>
</dbReference>
<sequence>MATKKTAKKKAPAKKAVKKKAPVKKAVAKKAAPKKAAAKKKPVKAAAKKKAPVKKAAAKKTPAKKTATKKTAAKKTATKKAAPAKKAAVKKAPAKKAAAKKPAAKKAAPKKAAAKKPAAKKAAKKAAPPPKPKPRKKANVGQAPRRKTVAASIPVPTQIIPKEAPQADAKASEDAQASSAAKQSYKVHQLIVYPAHGVGKIVALERQEVAGIKIELFVINFEQEKMRLRVPTGKAKTAGMRPLSSDKAIKNAIETLKGRARIKRTMWSRRAQEYDAKINSGDIKLVAEVVRDLFRAADQPEQSYSERQLFEQALDRMAREVAAVQKVDLANALETLDGVLQKKAAAAAAATAATAAAAAAATAAAAE</sequence>
<dbReference type="SMART" id="SM01058">
    <property type="entry name" value="CarD_TRCF"/>
    <property type="match status" value="1"/>
</dbReference>
<dbReference type="InterPro" id="IPR005819">
    <property type="entry name" value="H1/H5"/>
</dbReference>
<dbReference type="PANTHER" id="PTHR38447">
    <property type="entry name" value="TRANSCRIPTION FACTOR YDEB-RELATED"/>
    <property type="match status" value="1"/>
</dbReference>
<feature type="compositionally biased region" description="Low complexity" evidence="1">
    <location>
        <begin position="166"/>
        <end position="175"/>
    </location>
</feature>
<dbReference type="InterPro" id="IPR042215">
    <property type="entry name" value="CarD-like_C"/>
</dbReference>
<evidence type="ECO:0000313" key="3">
    <source>
        <dbReference type="EMBL" id="VAW04608.1"/>
    </source>
</evidence>
<feature type="compositionally biased region" description="Basic residues" evidence="1">
    <location>
        <begin position="1"/>
        <end position="78"/>
    </location>
</feature>
<dbReference type="Gene3D" id="2.40.10.170">
    <property type="match status" value="1"/>
</dbReference>
<evidence type="ECO:0000256" key="1">
    <source>
        <dbReference type="SAM" id="MobiDB-lite"/>
    </source>
</evidence>
<dbReference type="GO" id="GO:0030527">
    <property type="term" value="F:structural constituent of chromatin"/>
    <property type="evidence" value="ECO:0007669"/>
    <property type="project" value="InterPro"/>
</dbReference>
<dbReference type="InterPro" id="IPR048792">
    <property type="entry name" value="CarD_C"/>
</dbReference>
<dbReference type="GO" id="GO:0000786">
    <property type="term" value="C:nucleosome"/>
    <property type="evidence" value="ECO:0007669"/>
    <property type="project" value="InterPro"/>
</dbReference>
<accession>A0A3B0SGY7</accession>
<dbReference type="InterPro" id="IPR036101">
    <property type="entry name" value="CarD-like/TRCF_RID_sf"/>
</dbReference>
<feature type="region of interest" description="Disordered" evidence="1">
    <location>
        <begin position="1"/>
        <end position="175"/>
    </location>
</feature>
<protein>
    <submittedName>
        <fullName evidence="3">CarD-like transcriptional regulator</fullName>
    </submittedName>
</protein>
<evidence type="ECO:0000259" key="2">
    <source>
        <dbReference type="SMART" id="SM01058"/>
    </source>
</evidence>